<evidence type="ECO:0000256" key="3">
    <source>
        <dbReference type="ARBA" id="ARBA00022801"/>
    </source>
</evidence>
<evidence type="ECO:0000313" key="6">
    <source>
        <dbReference type="EMBL" id="MBD1399192.1"/>
    </source>
</evidence>
<feature type="domain" description="MurNAc-LAA" evidence="5">
    <location>
        <begin position="228"/>
        <end position="343"/>
    </location>
</feature>
<gene>
    <name evidence="6" type="ORF">ICT70_00735</name>
</gene>
<protein>
    <recommendedName>
        <fullName evidence="2">N-acetylmuramoyl-L-alanine amidase</fullName>
        <ecNumber evidence="2">3.5.1.28</ecNumber>
    </recommendedName>
</protein>
<dbReference type="EMBL" id="JACWUN010000001">
    <property type="protein sequence ID" value="MBD1399192.1"/>
    <property type="molecule type" value="Genomic_DNA"/>
</dbReference>
<dbReference type="EC" id="3.5.1.28" evidence="2"/>
<dbReference type="SUPFAM" id="SSF55383">
    <property type="entry name" value="Copper amine oxidase, domain N"/>
    <property type="match status" value="1"/>
</dbReference>
<keyword evidence="4" id="KW-0732">Signal</keyword>
<dbReference type="InterPro" id="IPR050695">
    <property type="entry name" value="N-acetylmuramoyl_amidase_3"/>
</dbReference>
<evidence type="ECO:0000259" key="5">
    <source>
        <dbReference type="SMART" id="SM00646"/>
    </source>
</evidence>
<dbReference type="SUPFAM" id="SSF53187">
    <property type="entry name" value="Zn-dependent exopeptidases"/>
    <property type="match status" value="1"/>
</dbReference>
<organism evidence="6 7">
    <name type="scientific">Pelovirga terrestris</name>
    <dbReference type="NCBI Taxonomy" id="2771352"/>
    <lineage>
        <taxon>Bacteria</taxon>
        <taxon>Pseudomonadati</taxon>
        <taxon>Thermodesulfobacteriota</taxon>
        <taxon>Desulfuromonadia</taxon>
        <taxon>Geobacterales</taxon>
        <taxon>Geobacteraceae</taxon>
        <taxon>Pelovirga</taxon>
    </lineage>
</organism>
<feature type="chain" id="PRO_5035190466" description="N-acetylmuramoyl-L-alanine amidase" evidence="4">
    <location>
        <begin position="20"/>
        <end position="353"/>
    </location>
</feature>
<dbReference type="Gene3D" id="3.40.630.40">
    <property type="entry name" value="Zn-dependent exopeptidases"/>
    <property type="match status" value="1"/>
</dbReference>
<comment type="catalytic activity">
    <reaction evidence="1">
        <text>Hydrolyzes the link between N-acetylmuramoyl residues and L-amino acid residues in certain cell-wall glycopeptides.</text>
        <dbReference type="EC" id="3.5.1.28"/>
    </reaction>
</comment>
<dbReference type="AlphaFoldDB" id="A0A8J6QWL9"/>
<dbReference type="RefSeq" id="WP_191153466.1">
    <property type="nucleotide sequence ID" value="NZ_JACWUN010000001.1"/>
</dbReference>
<evidence type="ECO:0000256" key="1">
    <source>
        <dbReference type="ARBA" id="ARBA00001561"/>
    </source>
</evidence>
<name>A0A8J6QWL9_9BACT</name>
<evidence type="ECO:0000256" key="2">
    <source>
        <dbReference type="ARBA" id="ARBA00011901"/>
    </source>
</evidence>
<dbReference type="GO" id="GO:0030288">
    <property type="term" value="C:outer membrane-bounded periplasmic space"/>
    <property type="evidence" value="ECO:0007669"/>
    <property type="project" value="TreeGrafter"/>
</dbReference>
<reference evidence="6" key="1">
    <citation type="submission" date="2020-09" db="EMBL/GenBank/DDBJ databases">
        <title>Pelobacter alkaliphilus sp. nov., a novel anaerobic arsenate-reducing bacterium from terrestrial mud volcano.</title>
        <authorList>
            <person name="Khomyakova M.A."/>
            <person name="Merkel A.Y."/>
            <person name="Slobodkin A.I."/>
        </authorList>
    </citation>
    <scope>NUCLEOTIDE SEQUENCE</scope>
    <source>
        <strain evidence="6">M08fum</strain>
    </source>
</reference>
<evidence type="ECO:0000313" key="7">
    <source>
        <dbReference type="Proteomes" id="UP000632828"/>
    </source>
</evidence>
<dbReference type="Proteomes" id="UP000632828">
    <property type="component" value="Unassembled WGS sequence"/>
</dbReference>
<comment type="caution">
    <text evidence="6">The sequence shown here is derived from an EMBL/GenBank/DDBJ whole genome shotgun (WGS) entry which is preliminary data.</text>
</comment>
<keyword evidence="7" id="KW-1185">Reference proteome</keyword>
<dbReference type="GO" id="GO:0009253">
    <property type="term" value="P:peptidoglycan catabolic process"/>
    <property type="evidence" value="ECO:0007669"/>
    <property type="project" value="InterPro"/>
</dbReference>
<evidence type="ECO:0000256" key="4">
    <source>
        <dbReference type="SAM" id="SignalP"/>
    </source>
</evidence>
<keyword evidence="3" id="KW-0378">Hydrolase</keyword>
<feature type="signal peptide" evidence="4">
    <location>
        <begin position="1"/>
        <end position="19"/>
    </location>
</feature>
<dbReference type="GO" id="GO:0008745">
    <property type="term" value="F:N-acetylmuramoyl-L-alanine amidase activity"/>
    <property type="evidence" value="ECO:0007669"/>
    <property type="project" value="UniProtKB-EC"/>
</dbReference>
<dbReference type="InterPro" id="IPR002508">
    <property type="entry name" value="MurNAc-LAA_cat"/>
</dbReference>
<dbReference type="InterPro" id="IPR036582">
    <property type="entry name" value="Mao_N_sf"/>
</dbReference>
<dbReference type="CDD" id="cd02696">
    <property type="entry name" value="MurNAc-LAA"/>
    <property type="match status" value="1"/>
</dbReference>
<sequence length="353" mass="39029">MRLILLCCCFLLISSPVGAAVEIALRGQPAIIIEDVYRQQGVSYVAIEDLLDLAGLAGHWDSVAHTYRIRTSRGWVVLTPASGYMQVGDNFYPLQEKPVFIDGRLRVSENFIQAQLAQLAGRAVFFRHLNPQVPVVEEAERDGIDELFSRFFRRAERSSSSGPTIRAIAIDPAHGGLDTGVIAPDGYNEKLVTFEVADRLARLLRMRLGVPVYVSRSGDYDVTLDQRLEAALRDDVDLWILVHAQASFSSDVRGIDLLVRAQEESSGSSHGSLVLAQQLSQSMLASDLAVRGIFPSSRLSLGRGNLPTVQLEIGYLSNPDELRLLRQADYQTRLVQSVFEGIQNYISLSGETR</sequence>
<dbReference type="Pfam" id="PF01520">
    <property type="entry name" value="Amidase_3"/>
    <property type="match status" value="1"/>
</dbReference>
<proteinExistence type="predicted"/>
<dbReference type="PANTHER" id="PTHR30404:SF0">
    <property type="entry name" value="N-ACETYLMURAMOYL-L-ALANINE AMIDASE AMIC"/>
    <property type="match status" value="1"/>
</dbReference>
<dbReference type="SMART" id="SM00646">
    <property type="entry name" value="Ami_3"/>
    <property type="match status" value="1"/>
</dbReference>
<accession>A0A8J6QWL9</accession>
<dbReference type="PANTHER" id="PTHR30404">
    <property type="entry name" value="N-ACETYLMURAMOYL-L-ALANINE AMIDASE"/>
    <property type="match status" value="1"/>
</dbReference>